<organism evidence="1 2">
    <name type="scientific">Leucogyrophana mollusca</name>
    <dbReference type="NCBI Taxonomy" id="85980"/>
    <lineage>
        <taxon>Eukaryota</taxon>
        <taxon>Fungi</taxon>
        <taxon>Dikarya</taxon>
        <taxon>Basidiomycota</taxon>
        <taxon>Agaricomycotina</taxon>
        <taxon>Agaricomycetes</taxon>
        <taxon>Agaricomycetidae</taxon>
        <taxon>Boletales</taxon>
        <taxon>Boletales incertae sedis</taxon>
        <taxon>Leucogyrophana</taxon>
    </lineage>
</organism>
<proteinExistence type="predicted"/>
<evidence type="ECO:0000313" key="1">
    <source>
        <dbReference type="EMBL" id="KAH7929973.1"/>
    </source>
</evidence>
<dbReference type="EMBL" id="MU266336">
    <property type="protein sequence ID" value="KAH7929973.1"/>
    <property type="molecule type" value="Genomic_DNA"/>
</dbReference>
<sequence>MTTMNCQWGYLLNDIDVIAHGKANGIKDDDPNILIHSIKSVLYAARVGPEGCLRKVRTAKGREFWAIAFASTFDDKLPRTPPPPKVYAKLKEILGKEGEPGWYYSAY</sequence>
<name>A0ACB8BXJ3_9AGAM</name>
<protein>
    <submittedName>
        <fullName evidence="1">Uncharacterized protein</fullName>
    </submittedName>
</protein>
<evidence type="ECO:0000313" key="2">
    <source>
        <dbReference type="Proteomes" id="UP000790709"/>
    </source>
</evidence>
<keyword evidence="2" id="KW-1185">Reference proteome</keyword>
<feature type="non-terminal residue" evidence="1">
    <location>
        <position position="1"/>
    </location>
</feature>
<accession>A0ACB8BXJ3</accession>
<reference evidence="1" key="1">
    <citation type="journal article" date="2021" name="New Phytol.">
        <title>Evolutionary innovations through gain and loss of genes in the ectomycorrhizal Boletales.</title>
        <authorList>
            <person name="Wu G."/>
            <person name="Miyauchi S."/>
            <person name="Morin E."/>
            <person name="Kuo A."/>
            <person name="Drula E."/>
            <person name="Varga T."/>
            <person name="Kohler A."/>
            <person name="Feng B."/>
            <person name="Cao Y."/>
            <person name="Lipzen A."/>
            <person name="Daum C."/>
            <person name="Hundley H."/>
            <person name="Pangilinan J."/>
            <person name="Johnson J."/>
            <person name="Barry K."/>
            <person name="LaButti K."/>
            <person name="Ng V."/>
            <person name="Ahrendt S."/>
            <person name="Min B."/>
            <person name="Choi I.G."/>
            <person name="Park H."/>
            <person name="Plett J.M."/>
            <person name="Magnuson J."/>
            <person name="Spatafora J.W."/>
            <person name="Nagy L.G."/>
            <person name="Henrissat B."/>
            <person name="Grigoriev I.V."/>
            <person name="Yang Z.L."/>
            <person name="Xu J."/>
            <person name="Martin F.M."/>
        </authorList>
    </citation>
    <scope>NUCLEOTIDE SEQUENCE</scope>
    <source>
        <strain evidence="1">KUC20120723A-06</strain>
    </source>
</reference>
<dbReference type="Proteomes" id="UP000790709">
    <property type="component" value="Unassembled WGS sequence"/>
</dbReference>
<gene>
    <name evidence="1" type="ORF">BV22DRAFT_1191633</name>
</gene>
<comment type="caution">
    <text evidence="1">The sequence shown here is derived from an EMBL/GenBank/DDBJ whole genome shotgun (WGS) entry which is preliminary data.</text>
</comment>